<dbReference type="EMBL" id="RJSE01000003">
    <property type="protein sequence ID" value="RNL65352.1"/>
    <property type="molecule type" value="Genomic_DNA"/>
</dbReference>
<dbReference type="OrthoDB" id="4945834at2"/>
<evidence type="ECO:0000256" key="2">
    <source>
        <dbReference type="SAM" id="Phobius"/>
    </source>
</evidence>
<keyword evidence="2" id="KW-0812">Transmembrane</keyword>
<evidence type="ECO:0000259" key="3">
    <source>
        <dbReference type="Pfam" id="PF14018"/>
    </source>
</evidence>
<sequence length="179" mass="19066">MTDQTPPPIDPPSDPTAPQPPPPAYGAPAPGQVPPPPPYGAVPVNPYGAPPVAYGAPGYGQIGKVRSTGTSILLFIVTLGIYGYVWWWKTHDEMKNHTGQGLGGPIAFIIAFLISPVAAFLTSDEVGKLYERRGQAKPVSAITGLWYFPGMLLLVLPIVWFVKTNGALNDYWKSLGAQG</sequence>
<feature type="region of interest" description="Disordered" evidence="1">
    <location>
        <begin position="1"/>
        <end position="37"/>
    </location>
</feature>
<keyword evidence="5" id="KW-1185">Reference proteome</keyword>
<gene>
    <name evidence="4" type="ORF">EFK50_05175</name>
</gene>
<reference evidence="4 5" key="1">
    <citation type="submission" date="2018-11" db="EMBL/GenBank/DDBJ databases">
        <authorList>
            <person name="Li F."/>
        </authorList>
    </citation>
    <scope>NUCLEOTIDE SEQUENCE [LARGE SCALE GENOMIC DNA]</scope>
    <source>
        <strain evidence="4 5">Gsoil 097</strain>
    </source>
</reference>
<protein>
    <submittedName>
        <fullName evidence="4">DUF4234 domain-containing protein</fullName>
    </submittedName>
</protein>
<keyword evidence="2" id="KW-1133">Transmembrane helix</keyword>
<dbReference type="InterPro" id="IPR025328">
    <property type="entry name" value="DUF4234"/>
</dbReference>
<dbReference type="Pfam" id="PF14018">
    <property type="entry name" value="DUF4234"/>
    <property type="match status" value="1"/>
</dbReference>
<organism evidence="4 5">
    <name type="scientific">Nocardioides marmoriginsengisoli</name>
    <dbReference type="NCBI Taxonomy" id="661483"/>
    <lineage>
        <taxon>Bacteria</taxon>
        <taxon>Bacillati</taxon>
        <taxon>Actinomycetota</taxon>
        <taxon>Actinomycetes</taxon>
        <taxon>Propionibacteriales</taxon>
        <taxon>Nocardioidaceae</taxon>
        <taxon>Nocardioides</taxon>
    </lineage>
</organism>
<accession>A0A3N0CPF9</accession>
<dbReference type="Proteomes" id="UP000267128">
    <property type="component" value="Unassembled WGS sequence"/>
</dbReference>
<dbReference type="AlphaFoldDB" id="A0A3N0CPF9"/>
<proteinExistence type="predicted"/>
<evidence type="ECO:0000256" key="1">
    <source>
        <dbReference type="SAM" id="MobiDB-lite"/>
    </source>
</evidence>
<evidence type="ECO:0000313" key="5">
    <source>
        <dbReference type="Proteomes" id="UP000267128"/>
    </source>
</evidence>
<feature type="domain" description="DUF4234" evidence="3">
    <location>
        <begin position="66"/>
        <end position="169"/>
    </location>
</feature>
<feature type="transmembrane region" description="Helical" evidence="2">
    <location>
        <begin position="72"/>
        <end position="89"/>
    </location>
</feature>
<keyword evidence="2" id="KW-0472">Membrane</keyword>
<feature type="transmembrane region" description="Helical" evidence="2">
    <location>
        <begin position="144"/>
        <end position="162"/>
    </location>
</feature>
<comment type="caution">
    <text evidence="4">The sequence shown here is derived from an EMBL/GenBank/DDBJ whole genome shotgun (WGS) entry which is preliminary data.</text>
</comment>
<dbReference type="RefSeq" id="WP_123226455.1">
    <property type="nucleotide sequence ID" value="NZ_RJSE01000003.1"/>
</dbReference>
<evidence type="ECO:0000313" key="4">
    <source>
        <dbReference type="EMBL" id="RNL65352.1"/>
    </source>
</evidence>
<name>A0A3N0CPF9_9ACTN</name>
<feature type="transmembrane region" description="Helical" evidence="2">
    <location>
        <begin position="101"/>
        <end position="123"/>
    </location>
</feature>